<organism evidence="5 6">
    <name type="scientific">Handroanthus impetiginosus</name>
    <dbReference type="NCBI Taxonomy" id="429701"/>
    <lineage>
        <taxon>Eukaryota</taxon>
        <taxon>Viridiplantae</taxon>
        <taxon>Streptophyta</taxon>
        <taxon>Embryophyta</taxon>
        <taxon>Tracheophyta</taxon>
        <taxon>Spermatophyta</taxon>
        <taxon>Magnoliopsida</taxon>
        <taxon>eudicotyledons</taxon>
        <taxon>Gunneridae</taxon>
        <taxon>Pentapetalae</taxon>
        <taxon>asterids</taxon>
        <taxon>lamiids</taxon>
        <taxon>Lamiales</taxon>
        <taxon>Bignoniaceae</taxon>
        <taxon>Crescentiina</taxon>
        <taxon>Tabebuia alliance</taxon>
        <taxon>Handroanthus</taxon>
    </lineage>
</organism>
<keyword evidence="2" id="KW-0804">Transcription</keyword>
<evidence type="ECO:0000256" key="1">
    <source>
        <dbReference type="ARBA" id="ARBA00023015"/>
    </source>
</evidence>
<evidence type="ECO:0000256" key="2">
    <source>
        <dbReference type="ARBA" id="ARBA00023163"/>
    </source>
</evidence>
<dbReference type="OrthoDB" id="770224at2759"/>
<protein>
    <submittedName>
        <fullName evidence="5">Uncharacterized protein</fullName>
    </submittedName>
</protein>
<feature type="region of interest" description="Leucine repeat II (LRII)" evidence="3">
    <location>
        <begin position="272"/>
        <end position="304"/>
    </location>
</feature>
<keyword evidence="1" id="KW-0805">Transcription regulation</keyword>
<evidence type="ECO:0000256" key="3">
    <source>
        <dbReference type="PROSITE-ProRule" id="PRU01191"/>
    </source>
</evidence>
<reference evidence="6" key="1">
    <citation type="journal article" date="2018" name="Gigascience">
        <title>Genome assembly of the Pink Ipe (Handroanthus impetiginosus, Bignoniaceae), a highly valued, ecologically keystone Neotropical timber forest tree.</title>
        <authorList>
            <person name="Silva-Junior O.B."/>
            <person name="Grattapaglia D."/>
            <person name="Novaes E."/>
            <person name="Collevatti R.G."/>
        </authorList>
    </citation>
    <scope>NUCLEOTIDE SEQUENCE [LARGE SCALE GENOMIC DNA]</scope>
    <source>
        <strain evidence="6">cv. UFG-1</strain>
    </source>
</reference>
<comment type="similarity">
    <text evidence="3">Belongs to the GRAS family.</text>
</comment>
<sequence>MASHSSQTAQKDNHPSIINFLIEDKKEAPINLQASFELLNKYRNQVKRFRNDEPCNPSPLKEKPNTIRSGSQGSNSNHRLLSAESIMRIARNRILQPKSQKPVEYLSPENEMYLNLALCLLTAAEKFSLQQYDQAEELLIRVLSASRAGHPVERLVTCFGEDLRMKIYLQKGKTVREQETFCMDVEKAVMNLKVPIRMCEQRLAISQVTHFTGIQMILDSVSSAERIHFVDVGIKLGSYWIILMHALANRENVPLKLLKITAICTSKDMMEETGELLSSFAETMNLPFEFKRVYSEMNEIKKDMFDLEADEVLVVYLQFCLISLSASPPKLEALIREIKNLNPNMMVVSEIEANVNGSTFIDRFHEALFLCSAVFDSLEACLERDNEYRKSAEEVYYQEIIRKVVETEGNESFKQFLKIDFWRDYFARFGIVEMELSKSSIVQASLLLKESDCWSGCTLSMNRKCMLIGWNGMAIRSVSAWKFRHD</sequence>
<accession>A0A2G9I0G7</accession>
<evidence type="ECO:0000313" key="6">
    <source>
        <dbReference type="Proteomes" id="UP000231279"/>
    </source>
</evidence>
<evidence type="ECO:0000256" key="4">
    <source>
        <dbReference type="SAM" id="MobiDB-lite"/>
    </source>
</evidence>
<name>A0A2G9I0G7_9LAMI</name>
<gene>
    <name evidence="5" type="ORF">CDL12_04002</name>
</gene>
<feature type="region of interest" description="Disordered" evidence="4">
    <location>
        <begin position="49"/>
        <end position="78"/>
    </location>
</feature>
<feature type="compositionally biased region" description="Polar residues" evidence="4">
    <location>
        <begin position="66"/>
        <end position="78"/>
    </location>
</feature>
<dbReference type="AlphaFoldDB" id="A0A2G9I0G7"/>
<evidence type="ECO:0000313" key="5">
    <source>
        <dbReference type="EMBL" id="PIN23236.1"/>
    </source>
</evidence>
<dbReference type="EMBL" id="NKXS01000600">
    <property type="protein sequence ID" value="PIN23236.1"/>
    <property type="molecule type" value="Genomic_DNA"/>
</dbReference>
<keyword evidence="6" id="KW-1185">Reference proteome</keyword>
<proteinExistence type="inferred from homology"/>
<dbReference type="PANTHER" id="PTHR31636">
    <property type="entry name" value="OSJNBA0084A10.13 PROTEIN-RELATED"/>
    <property type="match status" value="1"/>
</dbReference>
<comment type="caution">
    <text evidence="5">The sequence shown here is derived from an EMBL/GenBank/DDBJ whole genome shotgun (WGS) entry which is preliminary data.</text>
</comment>
<dbReference type="Pfam" id="PF03514">
    <property type="entry name" value="GRAS"/>
    <property type="match status" value="1"/>
</dbReference>
<dbReference type="STRING" id="429701.A0A2G9I0G7"/>
<dbReference type="InterPro" id="IPR005202">
    <property type="entry name" value="TF_GRAS"/>
</dbReference>
<dbReference type="Proteomes" id="UP000231279">
    <property type="component" value="Unassembled WGS sequence"/>
</dbReference>
<feature type="region of interest" description="SAW" evidence="3">
    <location>
        <begin position="406"/>
        <end position="482"/>
    </location>
</feature>
<dbReference type="PROSITE" id="PS50985">
    <property type="entry name" value="GRAS"/>
    <property type="match status" value="1"/>
</dbReference>
<comment type="caution">
    <text evidence="3">Lacks conserved residue(s) required for the propagation of feature annotation.</text>
</comment>